<keyword evidence="3" id="KW-1185">Reference proteome</keyword>
<dbReference type="AlphaFoldDB" id="A0A370P5T5"/>
<sequence length="70" mass="8024">MKQPLATFSSRYSLFSFSFFPIFFPTCYYIYAYVHCVSVVDSVAAEQVKHDIGGDLGLCTISRSWTRDRP</sequence>
<evidence type="ECO:0000256" key="1">
    <source>
        <dbReference type="SAM" id="Phobius"/>
    </source>
</evidence>
<feature type="transmembrane region" description="Helical" evidence="1">
    <location>
        <begin position="12"/>
        <end position="31"/>
    </location>
</feature>
<proteinExistence type="predicted"/>
<accession>A0A370P5T5</accession>
<evidence type="ECO:0000313" key="3">
    <source>
        <dbReference type="Proteomes" id="UP000254937"/>
    </source>
</evidence>
<keyword evidence="1" id="KW-0472">Membrane</keyword>
<protein>
    <submittedName>
        <fullName evidence="2">Uncharacterized protein</fullName>
    </submittedName>
</protein>
<reference evidence="2 3" key="1">
    <citation type="submission" date="2018-07" db="EMBL/GenBank/DDBJ databases">
        <title>Section-level genome sequencing of Aspergillus section Nigri to investigate inter- and intra-species variation.</title>
        <authorList>
            <consortium name="DOE Joint Genome Institute"/>
            <person name="Vesth T.C."/>
            <person name="Nybo J.L."/>
            <person name="Theobald S."/>
            <person name="Frisvad J.C."/>
            <person name="Larsen T.O."/>
            <person name="Nielsen K.F."/>
            <person name="Hoof J.B."/>
            <person name="Brandl J."/>
            <person name="Salamov A."/>
            <person name="Riley R."/>
            <person name="Gladden J.M."/>
            <person name="Phatale P."/>
            <person name="Nielsen M.T."/>
            <person name="Lyhne E.K."/>
            <person name="Kogle M.E."/>
            <person name="Strasser K."/>
            <person name="McDonnell E."/>
            <person name="Barry K."/>
            <person name="Clum A."/>
            <person name="Chen C."/>
            <person name="Nolan M."/>
            <person name="Sandor L."/>
            <person name="Kuo A."/>
            <person name="Lipzen A."/>
            <person name="Hainaut M."/>
            <person name="Drula E."/>
            <person name="Tsang A."/>
            <person name="Magnuson J.K."/>
            <person name="Henrissat B."/>
            <person name="Wiebenga A."/>
            <person name="Simmons B.A."/>
            <person name="Makela M.R."/>
            <person name="De vries R.P."/>
            <person name="Grigoriev I.V."/>
            <person name="Mortensen U.H."/>
            <person name="Baker S.E."/>
            <person name="Andersen M.R."/>
        </authorList>
    </citation>
    <scope>NUCLEOTIDE SEQUENCE [LARGE SCALE GENOMIC DNA]</scope>
    <source>
        <strain evidence="2 3">ATCC 13157</strain>
    </source>
</reference>
<keyword evidence="1" id="KW-1133">Transmembrane helix</keyword>
<evidence type="ECO:0000313" key="2">
    <source>
        <dbReference type="EMBL" id="RDK37248.1"/>
    </source>
</evidence>
<name>A0A370P5T5_ASPPH</name>
<organism evidence="2 3">
    <name type="scientific">Aspergillus phoenicis ATCC 13157</name>
    <dbReference type="NCBI Taxonomy" id="1353007"/>
    <lineage>
        <taxon>Eukaryota</taxon>
        <taxon>Fungi</taxon>
        <taxon>Dikarya</taxon>
        <taxon>Ascomycota</taxon>
        <taxon>Pezizomycotina</taxon>
        <taxon>Eurotiomycetes</taxon>
        <taxon>Eurotiomycetidae</taxon>
        <taxon>Eurotiales</taxon>
        <taxon>Aspergillaceae</taxon>
        <taxon>Aspergillus</taxon>
    </lineage>
</organism>
<gene>
    <name evidence="2" type="ORF">M752DRAFT_93477</name>
</gene>
<dbReference type="Proteomes" id="UP000254937">
    <property type="component" value="Unassembled WGS sequence"/>
</dbReference>
<dbReference type="EMBL" id="KZ851872">
    <property type="protein sequence ID" value="RDK37248.1"/>
    <property type="molecule type" value="Genomic_DNA"/>
</dbReference>
<keyword evidence="1" id="KW-0812">Transmembrane</keyword>